<dbReference type="AlphaFoldDB" id="A0A4R1PTX9"/>
<evidence type="ECO:0000256" key="1">
    <source>
        <dbReference type="SAM" id="Phobius"/>
    </source>
</evidence>
<keyword evidence="1" id="KW-0812">Transmembrane</keyword>
<gene>
    <name evidence="2" type="ORF">EV691_102198</name>
</gene>
<reference evidence="2 3" key="1">
    <citation type="submission" date="2019-03" db="EMBL/GenBank/DDBJ databases">
        <title>Genomic Encyclopedia of Type Strains, Phase IV (KMG-IV): sequencing the most valuable type-strain genomes for metagenomic binning, comparative biology and taxonomic classification.</title>
        <authorList>
            <person name="Goeker M."/>
        </authorList>
    </citation>
    <scope>NUCLEOTIDE SEQUENCE [LARGE SCALE GENOMIC DNA]</scope>
    <source>
        <strain evidence="2 3">DSM 2286</strain>
    </source>
</reference>
<dbReference type="EMBL" id="SMMU01000002">
    <property type="protein sequence ID" value="TCL34216.1"/>
    <property type="molecule type" value="Genomic_DNA"/>
</dbReference>
<keyword evidence="1" id="KW-1133">Transmembrane helix</keyword>
<keyword evidence="1" id="KW-0472">Membrane</keyword>
<protein>
    <submittedName>
        <fullName evidence="2">Uncharacterized protein</fullName>
    </submittedName>
</protein>
<evidence type="ECO:0000313" key="2">
    <source>
        <dbReference type="EMBL" id="TCL34216.1"/>
    </source>
</evidence>
<dbReference type="RefSeq" id="WP_131298899.1">
    <property type="nucleotide sequence ID" value="NZ_JBHLST010000047.1"/>
</dbReference>
<comment type="caution">
    <text evidence="2">The sequence shown here is derived from an EMBL/GenBank/DDBJ whole genome shotgun (WGS) entry which is preliminary data.</text>
</comment>
<feature type="transmembrane region" description="Helical" evidence="1">
    <location>
        <begin position="22"/>
        <end position="46"/>
    </location>
</feature>
<sequence length="95" mass="10403">MDDLGDYLLRPLVKGLYLLVRLALWLVFELLVEVIAWWIGWCVCRVASLNAFPRERIGEYDRASRPVALAVCVTGMLALLVLGAALAWAAASGTG</sequence>
<dbReference type="Proteomes" id="UP000295169">
    <property type="component" value="Unassembled WGS sequence"/>
</dbReference>
<proteinExistence type="predicted"/>
<evidence type="ECO:0000313" key="3">
    <source>
        <dbReference type="Proteomes" id="UP000295169"/>
    </source>
</evidence>
<accession>A0A4R1PTX9</accession>
<feature type="transmembrane region" description="Helical" evidence="1">
    <location>
        <begin position="67"/>
        <end position="91"/>
    </location>
</feature>
<organism evidence="2 3">
    <name type="scientific">Azotobacter chroococcum</name>
    <dbReference type="NCBI Taxonomy" id="353"/>
    <lineage>
        <taxon>Bacteria</taxon>
        <taxon>Pseudomonadati</taxon>
        <taxon>Pseudomonadota</taxon>
        <taxon>Gammaproteobacteria</taxon>
        <taxon>Pseudomonadales</taxon>
        <taxon>Pseudomonadaceae</taxon>
        <taxon>Azotobacter</taxon>
    </lineage>
</organism>
<name>A0A4R1PTX9_9GAMM</name>